<protein>
    <recommendedName>
        <fullName evidence="3">C-type lectin domain-containing protein</fullName>
    </recommendedName>
</protein>
<dbReference type="InterPro" id="IPR018378">
    <property type="entry name" value="C-type_lectin_CS"/>
</dbReference>
<feature type="domain" description="C-type lectin" evidence="3">
    <location>
        <begin position="155"/>
        <end position="288"/>
    </location>
</feature>
<dbReference type="InterPro" id="IPR001304">
    <property type="entry name" value="C-type_lectin-like"/>
</dbReference>
<dbReference type="SUPFAM" id="SSF56436">
    <property type="entry name" value="C-type lectin-like"/>
    <property type="match status" value="2"/>
</dbReference>
<dbReference type="InterPro" id="IPR016187">
    <property type="entry name" value="CTDL_fold"/>
</dbReference>
<dbReference type="PROSITE" id="PS00615">
    <property type="entry name" value="C_TYPE_LECTIN_1"/>
    <property type="match status" value="1"/>
</dbReference>
<evidence type="ECO:0000256" key="2">
    <source>
        <dbReference type="SAM" id="Phobius"/>
    </source>
</evidence>
<dbReference type="Ensembl" id="ENSAMXT00000050658.1">
    <property type="protein sequence ID" value="ENSAMXP00000038094.1"/>
    <property type="gene ID" value="ENSAMXG00000034024.1"/>
</dbReference>
<dbReference type="PANTHER" id="PTHR45784">
    <property type="entry name" value="C-TYPE LECTIN DOMAIN FAMILY 20 MEMBER A-RELATED"/>
    <property type="match status" value="1"/>
</dbReference>
<dbReference type="Gene3D" id="3.10.100.10">
    <property type="entry name" value="Mannose-Binding Protein A, subunit A"/>
    <property type="match status" value="2"/>
</dbReference>
<evidence type="ECO:0000256" key="1">
    <source>
        <dbReference type="ARBA" id="ARBA00023157"/>
    </source>
</evidence>
<evidence type="ECO:0000259" key="3">
    <source>
        <dbReference type="PROSITE" id="PS50041"/>
    </source>
</evidence>
<keyword evidence="2" id="KW-1133">Transmembrane helix</keyword>
<reference evidence="4" key="4">
    <citation type="submission" date="2025-09" db="UniProtKB">
        <authorList>
            <consortium name="Ensembl"/>
        </authorList>
    </citation>
    <scope>IDENTIFICATION</scope>
</reference>
<reference evidence="4" key="3">
    <citation type="submission" date="2025-08" db="UniProtKB">
        <authorList>
            <consortium name="Ensembl"/>
        </authorList>
    </citation>
    <scope>IDENTIFICATION</scope>
</reference>
<evidence type="ECO:0000313" key="4">
    <source>
        <dbReference type="Ensembl" id="ENSAMXP00000038094.1"/>
    </source>
</evidence>
<keyword evidence="2" id="KW-0812">Transmembrane</keyword>
<feature type="domain" description="C-type lectin" evidence="3">
    <location>
        <begin position="39"/>
        <end position="150"/>
    </location>
</feature>
<proteinExistence type="predicted"/>
<reference evidence="5" key="2">
    <citation type="journal article" date="2014" name="Nat. Commun.">
        <title>The cavefish genome reveals candidate genes for eye loss.</title>
        <authorList>
            <person name="McGaugh S.E."/>
            <person name="Gross J.B."/>
            <person name="Aken B."/>
            <person name="Blin M."/>
            <person name="Borowsky R."/>
            <person name="Chalopin D."/>
            <person name="Hinaux H."/>
            <person name="Jeffery W.R."/>
            <person name="Keene A."/>
            <person name="Ma L."/>
            <person name="Minx P."/>
            <person name="Murphy D."/>
            <person name="O'Quin K.E."/>
            <person name="Retaux S."/>
            <person name="Rohner N."/>
            <person name="Searle S.M."/>
            <person name="Stahl B.A."/>
            <person name="Tabin C."/>
            <person name="Volff J.N."/>
            <person name="Yoshizawa M."/>
            <person name="Warren W.C."/>
        </authorList>
    </citation>
    <scope>NUCLEOTIDE SEQUENCE [LARGE SCALE GENOMIC DNA]</scope>
    <source>
        <strain evidence="5">female</strain>
    </source>
</reference>
<dbReference type="PROSITE" id="PS50041">
    <property type="entry name" value="C_TYPE_LECTIN_2"/>
    <property type="match status" value="2"/>
</dbReference>
<organism evidence="4 5">
    <name type="scientific">Astyanax mexicanus</name>
    <name type="common">Blind cave fish</name>
    <name type="synonym">Astyanax fasciatus mexicanus</name>
    <dbReference type="NCBI Taxonomy" id="7994"/>
    <lineage>
        <taxon>Eukaryota</taxon>
        <taxon>Metazoa</taxon>
        <taxon>Chordata</taxon>
        <taxon>Craniata</taxon>
        <taxon>Vertebrata</taxon>
        <taxon>Euteleostomi</taxon>
        <taxon>Actinopterygii</taxon>
        <taxon>Neopterygii</taxon>
        <taxon>Teleostei</taxon>
        <taxon>Ostariophysi</taxon>
        <taxon>Characiformes</taxon>
        <taxon>Characoidei</taxon>
        <taxon>Acestrorhamphidae</taxon>
        <taxon>Acestrorhamphinae</taxon>
        <taxon>Astyanax</taxon>
    </lineage>
</organism>
<name>A0A3B1J9V3_ASTMX</name>
<accession>A0A3B1J9V3</accession>
<dbReference type="AlphaFoldDB" id="A0A3B1J9V3"/>
<dbReference type="Proteomes" id="UP000018467">
    <property type="component" value="Unassembled WGS sequence"/>
</dbReference>
<dbReference type="InParanoid" id="A0A3B1J9V3"/>
<keyword evidence="5" id="KW-1185">Reference proteome</keyword>
<feature type="transmembrane region" description="Helical" evidence="2">
    <location>
        <begin position="12"/>
        <end position="32"/>
    </location>
</feature>
<dbReference type="CDD" id="cd00037">
    <property type="entry name" value="CLECT"/>
    <property type="match status" value="1"/>
</dbReference>
<dbReference type="Pfam" id="PF00059">
    <property type="entry name" value="Lectin_C"/>
    <property type="match status" value="2"/>
</dbReference>
<dbReference type="PANTHER" id="PTHR45784:SF5">
    <property type="entry name" value="C-TYPE LECTIN DOMAIN FAMILY 20 MEMBER A-RELATED"/>
    <property type="match status" value="1"/>
</dbReference>
<evidence type="ECO:0000313" key="5">
    <source>
        <dbReference type="Proteomes" id="UP000018467"/>
    </source>
</evidence>
<sequence length="369" mass="42799">MALFSHFNKSIQWIVFQLMLVTVFPSGVLPMFSSVSRQYHLITDQKSWTDAQTYCREHYADLATVENYMDLGRIQREAQRLSFTSEAWVGLYNDIDSWRCSRNNDPLGIFSYWDSNQPDNLYGLEQCVLIGKDGKWRDGQCSAPIPFICYDEKYIDQDMFKPYSDVKTWTNAQTFCRQSHTDLACPINLTENTFVQTVAPYGMNWIGFFRDAWKWSDQTNNSAIKWSSGNPNNAGGKDNCGYVVKSMFSSSYNPWNFFYFGFRGTTDVYSGGWFDDGDCSVQRAFFCQSLPTPKKRQVMRVVVQSDQDMNDPTVKAALLVKIQQKLKEQGMTENPTLRWKEQSDGSVFYKQKEKRRENMENNTARVCEL</sequence>
<reference evidence="5" key="1">
    <citation type="submission" date="2013-03" db="EMBL/GenBank/DDBJ databases">
        <authorList>
            <person name="Jeffery W."/>
            <person name="Warren W."/>
            <person name="Wilson R.K."/>
        </authorList>
    </citation>
    <scope>NUCLEOTIDE SEQUENCE</scope>
    <source>
        <strain evidence="5">female</strain>
    </source>
</reference>
<keyword evidence="1" id="KW-1015">Disulfide bond</keyword>
<dbReference type="GeneTree" id="ENSGT01100000263473"/>
<keyword evidence="2" id="KW-0472">Membrane</keyword>
<dbReference type="InterPro" id="IPR016186">
    <property type="entry name" value="C-type_lectin-like/link_sf"/>
</dbReference>
<dbReference type="SMART" id="SM00034">
    <property type="entry name" value="CLECT"/>
    <property type="match status" value="2"/>
</dbReference>